<dbReference type="InterPro" id="IPR006268">
    <property type="entry name" value="DAHP_syn_2"/>
</dbReference>
<dbReference type="AlphaFoldDB" id="A0A5S9IP23"/>
<name>A0A5S9IP23_UABAM</name>
<accession>A0A5S9IP23</accession>
<proteinExistence type="predicted"/>
<feature type="domain" description="DAHP synthetase I/KDSA" evidence="2">
    <location>
        <begin position="37"/>
        <end position="274"/>
    </location>
</feature>
<dbReference type="Proteomes" id="UP000326354">
    <property type="component" value="Chromosome"/>
</dbReference>
<dbReference type="RefSeq" id="WP_151969560.1">
    <property type="nucleotide sequence ID" value="NZ_AP019860.1"/>
</dbReference>
<dbReference type="PANTHER" id="PTHR43018">
    <property type="entry name" value="PHOSPHO-2-DEHYDRO-3-DEOXYHEPTONATE ALDOLASE"/>
    <property type="match status" value="1"/>
</dbReference>
<dbReference type="InterPro" id="IPR006218">
    <property type="entry name" value="DAHP1/KDSA"/>
</dbReference>
<dbReference type="Gene3D" id="3.20.20.70">
    <property type="entry name" value="Aldolase class I"/>
    <property type="match status" value="1"/>
</dbReference>
<dbReference type="OrthoDB" id="9780456at2"/>
<sequence length="286" mass="31480">MNNYETRDNVAKTTAQSPYLFSRKDENHQTTIPIGNTVVGGDKVLFFAGPCSVESRQQIMDIAYELKEAGATALRGGAFKPRTSPYSFQGHEEKALEWLCEVREKTGLAIVTEIMDPQLVPVFEQYVDILQIGSRNMQNFVLLKAVGKSKLPVLLKRGMSSTIHEFLLAAEYVLSQGNPNVILCERGIRTFENATRNTFDINAIPVLREKTHLPIIADPSHGTGNAKYVLAVSRGAVAAGADGLLVEVHFSPDDALSDGDQSIQPQEFRLLVEQINSIAHAVNRTI</sequence>
<organism evidence="3 4">
    <name type="scientific">Uabimicrobium amorphum</name>
    <dbReference type="NCBI Taxonomy" id="2596890"/>
    <lineage>
        <taxon>Bacteria</taxon>
        <taxon>Pseudomonadati</taxon>
        <taxon>Planctomycetota</taxon>
        <taxon>Candidatus Uabimicrobiia</taxon>
        <taxon>Candidatus Uabimicrobiales</taxon>
        <taxon>Candidatus Uabimicrobiaceae</taxon>
        <taxon>Candidatus Uabimicrobium</taxon>
    </lineage>
</organism>
<dbReference type="GO" id="GO:0016832">
    <property type="term" value="F:aldehyde-lyase activity"/>
    <property type="evidence" value="ECO:0007669"/>
    <property type="project" value="InterPro"/>
</dbReference>
<keyword evidence="4" id="KW-1185">Reference proteome</keyword>
<dbReference type="EMBL" id="AP019860">
    <property type="protein sequence ID" value="BBM85458.1"/>
    <property type="molecule type" value="Genomic_DNA"/>
</dbReference>
<keyword evidence="1" id="KW-0808">Transferase</keyword>
<dbReference type="NCBIfam" id="TIGR01361">
    <property type="entry name" value="DAHP_synth_Bsub"/>
    <property type="match status" value="1"/>
</dbReference>
<evidence type="ECO:0000313" key="4">
    <source>
        <dbReference type="Proteomes" id="UP000326354"/>
    </source>
</evidence>
<evidence type="ECO:0000313" key="3">
    <source>
        <dbReference type="EMBL" id="BBM85458.1"/>
    </source>
</evidence>
<gene>
    <name evidence="3" type="ORF">UABAM_03825</name>
</gene>
<dbReference type="GO" id="GO:0016740">
    <property type="term" value="F:transferase activity"/>
    <property type="evidence" value="ECO:0007669"/>
    <property type="project" value="UniProtKB-KW"/>
</dbReference>
<dbReference type="GO" id="GO:0009073">
    <property type="term" value="P:aromatic amino acid family biosynthetic process"/>
    <property type="evidence" value="ECO:0007669"/>
    <property type="project" value="InterPro"/>
</dbReference>
<evidence type="ECO:0000256" key="1">
    <source>
        <dbReference type="ARBA" id="ARBA00022679"/>
    </source>
</evidence>
<dbReference type="InterPro" id="IPR013785">
    <property type="entry name" value="Aldolase_TIM"/>
</dbReference>
<dbReference type="Pfam" id="PF00793">
    <property type="entry name" value="DAHP_synth_1"/>
    <property type="match status" value="1"/>
</dbReference>
<dbReference type="NCBIfam" id="NF009239">
    <property type="entry name" value="PRK12595.1"/>
    <property type="match status" value="1"/>
</dbReference>
<evidence type="ECO:0000259" key="2">
    <source>
        <dbReference type="Pfam" id="PF00793"/>
    </source>
</evidence>
<dbReference type="PANTHER" id="PTHR43018:SF2">
    <property type="entry name" value="PHOSPHO-2-DEHYDRO-3-DEOXYHEPTONATE ALDOLASE"/>
    <property type="match status" value="1"/>
</dbReference>
<dbReference type="KEGG" id="uam:UABAM_03825"/>
<dbReference type="SUPFAM" id="SSF51569">
    <property type="entry name" value="Aldolase"/>
    <property type="match status" value="1"/>
</dbReference>
<protein>
    <submittedName>
        <fullName evidence="3">3-deoxy-7-phosphoheptulonate synthase</fullName>
    </submittedName>
</protein>
<reference evidence="3 4" key="1">
    <citation type="submission" date="2019-08" db="EMBL/GenBank/DDBJ databases">
        <title>Complete genome sequence of Candidatus Uab amorphum.</title>
        <authorList>
            <person name="Shiratori T."/>
            <person name="Suzuki S."/>
            <person name="Kakizawa Y."/>
            <person name="Ishida K."/>
        </authorList>
    </citation>
    <scope>NUCLEOTIDE SEQUENCE [LARGE SCALE GENOMIC DNA]</scope>
    <source>
        <strain evidence="3 4">SRT547</strain>
    </source>
</reference>
<dbReference type="NCBIfam" id="NF006421">
    <property type="entry name" value="PRK08673.1"/>
    <property type="match status" value="1"/>
</dbReference>
<dbReference type="InterPro" id="IPR052899">
    <property type="entry name" value="Class-I_DAHP_synthase"/>
</dbReference>